<proteinExistence type="predicted"/>
<organism evidence="1">
    <name type="scientific">viral metagenome</name>
    <dbReference type="NCBI Taxonomy" id="1070528"/>
    <lineage>
        <taxon>unclassified sequences</taxon>
        <taxon>metagenomes</taxon>
        <taxon>organismal metagenomes</taxon>
    </lineage>
</organism>
<dbReference type="EMBL" id="MT142939">
    <property type="protein sequence ID" value="QJA90813.1"/>
    <property type="molecule type" value="Genomic_DNA"/>
</dbReference>
<reference evidence="1" key="1">
    <citation type="submission" date="2020-03" db="EMBL/GenBank/DDBJ databases">
        <title>The deep terrestrial virosphere.</title>
        <authorList>
            <person name="Holmfeldt K."/>
            <person name="Nilsson E."/>
            <person name="Simone D."/>
            <person name="Lopez-Fernandez M."/>
            <person name="Wu X."/>
            <person name="de Brujin I."/>
            <person name="Lundin D."/>
            <person name="Andersson A."/>
            <person name="Bertilsson S."/>
            <person name="Dopson M."/>
        </authorList>
    </citation>
    <scope>NUCLEOTIDE SEQUENCE</scope>
    <source>
        <strain evidence="1">MM415B03559</strain>
    </source>
</reference>
<sequence>MNDKAGGTTKLTPEDLKFEECRPITDETWWQLRDAMRDMILRQFGIPPVILAQQRRERRMK</sequence>
<evidence type="ECO:0000313" key="1">
    <source>
        <dbReference type="EMBL" id="QJA90813.1"/>
    </source>
</evidence>
<dbReference type="AlphaFoldDB" id="A0A6M3L8Q9"/>
<protein>
    <submittedName>
        <fullName evidence="1">Uncharacterized protein</fullName>
    </submittedName>
</protein>
<gene>
    <name evidence="1" type="ORF">MM415B03559_0010</name>
</gene>
<name>A0A6M3L8Q9_9ZZZZ</name>
<accession>A0A6M3L8Q9</accession>